<sequence>MSNINLIAFGTFGNPNGFTQTFFSGNPIKGIKAFDIRGSILVYPKSKLYSIRKEYKDGYNMIAYTIYTYAQEPTSARGGSFIGSSILFVDKIAEENIIIQNLNEFHQNLVQKNVQDDTITVNHSDKFDVKECKPKDFDKLNFHLREIDNLNFIQVTNKNLIVFCRTNDNILQSFFKKSVDLLNVYDTIYFTDSKEVAEFVRQKGIFSTVDENNFETEIRKLAEERNRKIQESLDEFSKEKQKLEESRKKTYDDFKSQIEKNKEKHRENDQKIRDSEKDLNKVNEFYNSFSRKIDELSNQLKSGKKLDEVKRIHNENKRVFRENVGSLKTPNIINSISQPKPSADVKETFQPKHNWNNQYREREDKEYKLDIFKVVALVQTILLLCAIAGLVWFQFFKKQEKEIVYNEPQEEQTVTEQPLENVISEINPKPNGEVDFSTKNKINGKLVKNSKIDSVTNFIFKANPSSINEYYKYQKKDYSNILFEKNKESFKISSTNDTLYIKDLQTIPNYQK</sequence>
<keyword evidence="2" id="KW-1133">Transmembrane helix</keyword>
<organism evidence="3 4">
    <name type="scientific">Epilithonimonas hominis</name>
    <dbReference type="NCBI Taxonomy" id="420404"/>
    <lineage>
        <taxon>Bacteria</taxon>
        <taxon>Pseudomonadati</taxon>
        <taxon>Bacteroidota</taxon>
        <taxon>Flavobacteriia</taxon>
        <taxon>Flavobacteriales</taxon>
        <taxon>Weeksellaceae</taxon>
        <taxon>Chryseobacterium group</taxon>
        <taxon>Epilithonimonas</taxon>
    </lineage>
</organism>
<name>A0A3N0XCQ4_9FLAO</name>
<reference evidence="4" key="1">
    <citation type="submission" date="2018-11" db="EMBL/GenBank/DDBJ databases">
        <title>Proposal to divide the Flavobacteriaceae and reorganize its genera based on Amino Acid Identity values calculated from whole genome sequences.</title>
        <authorList>
            <person name="Nicholson A.C."/>
            <person name="Gulvik C.A."/>
            <person name="Whitney A.M."/>
            <person name="Humrighouse B.W."/>
            <person name="Bell M."/>
            <person name="Holmes B."/>
            <person name="Steigerwalt A."/>
            <person name="Villarma A."/>
            <person name="Sheth M."/>
            <person name="Batra D."/>
            <person name="Pryor J."/>
            <person name="Bernardet J.-F."/>
            <person name="Hugo C."/>
            <person name="Kampfer P."/>
            <person name="Newman J."/>
            <person name="Mcquiston J."/>
        </authorList>
    </citation>
    <scope>NUCLEOTIDE SEQUENCE [LARGE SCALE GENOMIC DNA]</scope>
    <source>
        <strain evidence="4">DSM 22165</strain>
    </source>
</reference>
<accession>A0A3N0XCQ4</accession>
<evidence type="ECO:0000313" key="3">
    <source>
        <dbReference type="EMBL" id="ROI14875.1"/>
    </source>
</evidence>
<proteinExistence type="predicted"/>
<dbReference type="Proteomes" id="UP000267623">
    <property type="component" value="Unassembled WGS sequence"/>
</dbReference>
<comment type="caution">
    <text evidence="3">The sequence shown here is derived from an EMBL/GenBank/DDBJ whole genome shotgun (WGS) entry which is preliminary data.</text>
</comment>
<evidence type="ECO:0000256" key="1">
    <source>
        <dbReference type="SAM" id="MobiDB-lite"/>
    </source>
</evidence>
<keyword evidence="2" id="KW-0812">Transmembrane</keyword>
<feature type="transmembrane region" description="Helical" evidence="2">
    <location>
        <begin position="371"/>
        <end position="393"/>
    </location>
</feature>
<feature type="region of interest" description="Disordered" evidence="1">
    <location>
        <begin position="247"/>
        <end position="276"/>
    </location>
</feature>
<dbReference type="AlphaFoldDB" id="A0A3N0XCQ4"/>
<dbReference type="RefSeq" id="WP_123280260.1">
    <property type="nucleotide sequence ID" value="NZ_RJTU01000009.1"/>
</dbReference>
<keyword evidence="2" id="KW-0472">Membrane</keyword>
<protein>
    <submittedName>
        <fullName evidence="3">Uncharacterized protein</fullName>
    </submittedName>
</protein>
<dbReference type="EMBL" id="RJTU01000009">
    <property type="protein sequence ID" value="ROI14875.1"/>
    <property type="molecule type" value="Genomic_DNA"/>
</dbReference>
<evidence type="ECO:0000256" key="2">
    <source>
        <dbReference type="SAM" id="Phobius"/>
    </source>
</evidence>
<gene>
    <name evidence="3" type="ORF">EGH73_00905</name>
</gene>
<evidence type="ECO:0000313" key="4">
    <source>
        <dbReference type="Proteomes" id="UP000267623"/>
    </source>
</evidence>